<evidence type="ECO:0000313" key="1">
    <source>
        <dbReference type="EMBL" id="KAK8779344.1"/>
    </source>
</evidence>
<comment type="caution">
    <text evidence="1">The sequence shown here is derived from an EMBL/GenBank/DDBJ whole genome shotgun (WGS) entry which is preliminary data.</text>
</comment>
<gene>
    <name evidence="1" type="ORF">V5799_019319</name>
</gene>
<dbReference type="AlphaFoldDB" id="A0AAQ4EWQ5"/>
<organism evidence="1 2">
    <name type="scientific">Amblyomma americanum</name>
    <name type="common">Lone star tick</name>
    <dbReference type="NCBI Taxonomy" id="6943"/>
    <lineage>
        <taxon>Eukaryota</taxon>
        <taxon>Metazoa</taxon>
        <taxon>Ecdysozoa</taxon>
        <taxon>Arthropoda</taxon>
        <taxon>Chelicerata</taxon>
        <taxon>Arachnida</taxon>
        <taxon>Acari</taxon>
        <taxon>Parasitiformes</taxon>
        <taxon>Ixodida</taxon>
        <taxon>Ixodoidea</taxon>
        <taxon>Ixodidae</taxon>
        <taxon>Amblyomminae</taxon>
        <taxon>Amblyomma</taxon>
    </lineage>
</organism>
<dbReference type="Proteomes" id="UP001321473">
    <property type="component" value="Unassembled WGS sequence"/>
</dbReference>
<proteinExistence type="predicted"/>
<protein>
    <submittedName>
        <fullName evidence="1">Uncharacterized protein</fullName>
    </submittedName>
</protein>
<name>A0AAQ4EWQ5_AMBAM</name>
<sequence length="79" mass="8581">MVGTATGVSESVNEANDFIDVVLLQRMPSLVKDTPDLYPSAPLHPFNFKASGTALSGTLARSFLPAVYCFYEVHFLDEA</sequence>
<keyword evidence="2" id="KW-1185">Reference proteome</keyword>
<evidence type="ECO:0000313" key="2">
    <source>
        <dbReference type="Proteomes" id="UP001321473"/>
    </source>
</evidence>
<accession>A0AAQ4EWQ5</accession>
<reference evidence="1 2" key="1">
    <citation type="journal article" date="2023" name="Arcadia Sci">
        <title>De novo assembly of a long-read Amblyomma americanum tick genome.</title>
        <authorList>
            <person name="Chou S."/>
            <person name="Poskanzer K.E."/>
            <person name="Rollins M."/>
            <person name="Thuy-Boun P.S."/>
        </authorList>
    </citation>
    <scope>NUCLEOTIDE SEQUENCE [LARGE SCALE GENOMIC DNA]</scope>
    <source>
        <strain evidence="1">F_SG_1</strain>
        <tissue evidence="1">Salivary glands</tissue>
    </source>
</reference>
<dbReference type="EMBL" id="JARKHS020009917">
    <property type="protein sequence ID" value="KAK8779344.1"/>
    <property type="molecule type" value="Genomic_DNA"/>
</dbReference>